<evidence type="ECO:0000256" key="1">
    <source>
        <dbReference type="ARBA" id="ARBA00022729"/>
    </source>
</evidence>
<dbReference type="InterPro" id="IPR036179">
    <property type="entry name" value="Ig-like_dom_sf"/>
</dbReference>
<feature type="signal peptide" evidence="5">
    <location>
        <begin position="1"/>
        <end position="19"/>
    </location>
</feature>
<feature type="region of interest" description="Disordered" evidence="3">
    <location>
        <begin position="413"/>
        <end position="441"/>
    </location>
</feature>
<dbReference type="PANTHER" id="PTHR11481:SF64">
    <property type="entry name" value="FC RECEPTOR-LIKE PROTEIN 4"/>
    <property type="match status" value="1"/>
</dbReference>
<keyword evidence="4" id="KW-0472">Membrane</keyword>
<dbReference type="GeneTree" id="ENSGT00440000036191"/>
<protein>
    <submittedName>
        <fullName evidence="7">Uncharacterized LOC103373069</fullName>
    </submittedName>
    <submittedName>
        <fullName evidence="9">Uncharacterized protein LOC103373069</fullName>
    </submittedName>
</protein>
<dbReference type="RefSeq" id="XP_008301093.1">
    <property type="nucleotide sequence ID" value="XM_008302871.1"/>
</dbReference>
<reference evidence="7" key="1">
    <citation type="submission" date="2023-09" db="UniProtKB">
        <authorList>
            <consortium name="Ensembl"/>
        </authorList>
    </citation>
    <scope>IDENTIFICATION</scope>
</reference>
<dbReference type="SUPFAM" id="SSF48726">
    <property type="entry name" value="Immunoglobulin"/>
    <property type="match status" value="2"/>
</dbReference>
<dbReference type="OrthoDB" id="8954737at2759"/>
<evidence type="ECO:0000256" key="2">
    <source>
        <dbReference type="ARBA" id="ARBA00023157"/>
    </source>
</evidence>
<feature type="chain" id="PRO_5044591781" evidence="5">
    <location>
        <begin position="20"/>
        <end position="563"/>
    </location>
</feature>
<evidence type="ECO:0000313" key="7">
    <source>
        <dbReference type="Ensembl" id="ENSSPAP00000015754.1"/>
    </source>
</evidence>
<dbReference type="PANTHER" id="PTHR11481">
    <property type="entry name" value="IMMUNOGLOBULIN FC RECEPTOR"/>
    <property type="match status" value="1"/>
</dbReference>
<name>A0A3B5AD09_9TELE</name>
<dbReference type="AlphaFoldDB" id="A0A3B5AD09"/>
<evidence type="ECO:0000256" key="4">
    <source>
        <dbReference type="SAM" id="Phobius"/>
    </source>
</evidence>
<organism evidence="7">
    <name type="scientific">Stegastes partitus</name>
    <name type="common">bicolor damselfish</name>
    <dbReference type="NCBI Taxonomy" id="144197"/>
    <lineage>
        <taxon>Eukaryota</taxon>
        <taxon>Metazoa</taxon>
        <taxon>Chordata</taxon>
        <taxon>Craniata</taxon>
        <taxon>Vertebrata</taxon>
        <taxon>Euteleostomi</taxon>
        <taxon>Actinopterygii</taxon>
        <taxon>Neopterygii</taxon>
        <taxon>Teleostei</taxon>
        <taxon>Neoteleostei</taxon>
        <taxon>Acanthomorphata</taxon>
        <taxon>Ovalentaria</taxon>
        <taxon>Pomacentridae</taxon>
        <taxon>Stegastes</taxon>
    </lineage>
</organism>
<evidence type="ECO:0000313" key="9">
    <source>
        <dbReference type="RefSeq" id="XP_008301093.1"/>
    </source>
</evidence>
<dbReference type="InterPro" id="IPR013783">
    <property type="entry name" value="Ig-like_fold"/>
</dbReference>
<dbReference type="Proteomes" id="UP000694891">
    <property type="component" value="Unplaced"/>
</dbReference>
<dbReference type="GO" id="GO:0004888">
    <property type="term" value="F:transmembrane signaling receptor activity"/>
    <property type="evidence" value="ECO:0007669"/>
    <property type="project" value="TreeGrafter"/>
</dbReference>
<keyword evidence="4" id="KW-0812">Transmembrane</keyword>
<evidence type="ECO:0000256" key="3">
    <source>
        <dbReference type="SAM" id="MobiDB-lite"/>
    </source>
</evidence>
<evidence type="ECO:0000313" key="8">
    <source>
        <dbReference type="Proteomes" id="UP000694891"/>
    </source>
</evidence>
<dbReference type="Ensembl" id="ENSSPAT00000016009.1">
    <property type="protein sequence ID" value="ENSSPAP00000015754.1"/>
    <property type="gene ID" value="ENSSPAG00000011875.1"/>
</dbReference>
<sequence length="563" mass="61388">MRAGKQLLLLAAFTVVARCQQKPSVSMSPKLEQIFTGDLFYLTCDEGVSPVKWYKDGVENTWTNKMVKIPAASPQHSGSYQCESNGQRSDSFSIEVLKYLPSASLTILTGQPVMPLEDSVILKIENEDGLQGWNCWVNRGTTTRPIKLKLKEDTVSLPFQTNKLTVPETVYWCTNSTQGCRSNQITLRTSDKRVLLEMYPLPAVAGERLTLSCIARGTDRISQTIFYRNDQIIMTSDKSTYETDSEEGTYKCHATFTYMARTSGPPVKEVSDNQEVFPQEHPVQAELSENMDCTCKSCPSGAWSYRYYKEHHQSWAFVSSDTKPHGSGTFRCRAVLDNMRTSLSAPVYVPAAEPNLLLIIIVLVAASVIVLLVAVACYISHRRRNAQGAIYEDVALKLRRGGDDDKYETLQKASRTEAEYDTLQSEAAGTQKKSGEYEPLRKEEMKEGVYHTLGMEGAVAAGGGGGGGEGGYEALKKHEVKEGVYHTLGMEGAAGGAGGGGEGGYEALKKHEMKEGVYHTLGMEGAVAAGGGGGGGGEGGYEALKKHEVKEGVYHTLGKEGKV</sequence>
<dbReference type="SMART" id="SM00409">
    <property type="entry name" value="IG"/>
    <property type="match status" value="2"/>
</dbReference>
<dbReference type="STRING" id="144197.ENSSPAP00000015754"/>
<dbReference type="PROSITE" id="PS50835">
    <property type="entry name" value="IG_LIKE"/>
    <property type="match status" value="2"/>
</dbReference>
<reference evidence="9" key="2">
    <citation type="submission" date="2025-04" db="UniProtKB">
        <authorList>
            <consortium name="RefSeq"/>
        </authorList>
    </citation>
    <scope>IDENTIFICATION</scope>
</reference>
<dbReference type="GO" id="GO:0009897">
    <property type="term" value="C:external side of plasma membrane"/>
    <property type="evidence" value="ECO:0007669"/>
    <property type="project" value="TreeGrafter"/>
</dbReference>
<dbReference type="GeneID" id="103373069"/>
<accession>A0A3B5AD09</accession>
<proteinExistence type="predicted"/>
<keyword evidence="4" id="KW-1133">Transmembrane helix</keyword>
<evidence type="ECO:0000256" key="5">
    <source>
        <dbReference type="SAM" id="SignalP"/>
    </source>
</evidence>
<keyword evidence="2" id="KW-1015">Disulfide bond</keyword>
<dbReference type="GO" id="GO:0006955">
    <property type="term" value="P:immune response"/>
    <property type="evidence" value="ECO:0007669"/>
    <property type="project" value="TreeGrafter"/>
</dbReference>
<dbReference type="GO" id="GO:0007166">
    <property type="term" value="P:cell surface receptor signaling pathway"/>
    <property type="evidence" value="ECO:0007669"/>
    <property type="project" value="TreeGrafter"/>
</dbReference>
<gene>
    <name evidence="9" type="primary">LOC103373069</name>
</gene>
<dbReference type="Pfam" id="PF13895">
    <property type="entry name" value="Ig_2"/>
    <property type="match status" value="1"/>
</dbReference>
<feature type="compositionally biased region" description="Polar residues" evidence="3">
    <location>
        <begin position="422"/>
        <end position="432"/>
    </location>
</feature>
<evidence type="ECO:0000259" key="6">
    <source>
        <dbReference type="PROSITE" id="PS50835"/>
    </source>
</evidence>
<dbReference type="InterPro" id="IPR007110">
    <property type="entry name" value="Ig-like_dom"/>
</dbReference>
<feature type="domain" description="Ig-like" evidence="6">
    <location>
        <begin position="23"/>
        <end position="93"/>
    </location>
</feature>
<feature type="domain" description="Ig-like" evidence="6">
    <location>
        <begin position="206"/>
        <end position="271"/>
    </location>
</feature>
<dbReference type="InterPro" id="IPR050488">
    <property type="entry name" value="Ig_Fc_receptor"/>
</dbReference>
<keyword evidence="8" id="KW-1185">Reference proteome</keyword>
<dbReference type="InterPro" id="IPR003599">
    <property type="entry name" value="Ig_sub"/>
</dbReference>
<dbReference type="Gene3D" id="2.60.40.10">
    <property type="entry name" value="Immunoglobulins"/>
    <property type="match status" value="2"/>
</dbReference>
<feature type="transmembrane region" description="Helical" evidence="4">
    <location>
        <begin position="356"/>
        <end position="379"/>
    </location>
</feature>
<keyword evidence="1 5" id="KW-0732">Signal</keyword>